<sequence length="129" mass="14528">MKRIINAISDFIFLLTFFNGITFLFISVFIGGMAFNGEHSGGKFYLGDSGVLTEVSELVYYYSWFHGLSAVALLLLMIIVGGVNSVLNKHTRQRSRHSKLKAYDYGVATGVVVFFVMLMILITHSWLYN</sequence>
<accession>A0A1B3B9P3</accession>
<gene>
    <name evidence="2" type="ORF">KS2013_799</name>
</gene>
<dbReference type="AlphaFoldDB" id="A0A1B3B9P3"/>
<keyword evidence="1" id="KW-0472">Membrane</keyword>
<dbReference type="KEGG" id="ksd:KS2013_799"/>
<name>A0A1B3B9P3_9GAMM</name>
<evidence type="ECO:0000256" key="1">
    <source>
        <dbReference type="SAM" id="Phobius"/>
    </source>
</evidence>
<keyword evidence="3" id="KW-1185">Reference proteome</keyword>
<organism evidence="2 3">
    <name type="scientific">Kangiella sediminilitoris</name>
    <dbReference type="NCBI Taxonomy" id="1144748"/>
    <lineage>
        <taxon>Bacteria</taxon>
        <taxon>Pseudomonadati</taxon>
        <taxon>Pseudomonadota</taxon>
        <taxon>Gammaproteobacteria</taxon>
        <taxon>Kangiellales</taxon>
        <taxon>Kangiellaceae</taxon>
        <taxon>Kangiella</taxon>
    </lineage>
</organism>
<evidence type="ECO:0000313" key="3">
    <source>
        <dbReference type="Proteomes" id="UP000094147"/>
    </source>
</evidence>
<dbReference type="Proteomes" id="UP000094147">
    <property type="component" value="Chromosome"/>
</dbReference>
<protein>
    <submittedName>
        <fullName evidence="2">Uncharacterized protein</fullName>
    </submittedName>
</protein>
<keyword evidence="1" id="KW-0812">Transmembrane</keyword>
<keyword evidence="1" id="KW-1133">Transmembrane helix</keyword>
<feature type="transmembrane region" description="Helical" evidence="1">
    <location>
        <begin position="105"/>
        <end position="127"/>
    </location>
</feature>
<feature type="transmembrane region" description="Helical" evidence="1">
    <location>
        <begin position="61"/>
        <end position="84"/>
    </location>
</feature>
<proteinExistence type="predicted"/>
<feature type="transmembrane region" description="Helical" evidence="1">
    <location>
        <begin position="12"/>
        <end position="35"/>
    </location>
</feature>
<dbReference type="EMBL" id="CP012418">
    <property type="protein sequence ID" value="AOE49522.1"/>
    <property type="molecule type" value="Genomic_DNA"/>
</dbReference>
<reference evidence="3" key="1">
    <citation type="submission" date="2015-08" db="EMBL/GenBank/DDBJ databases">
        <authorList>
            <person name="Kim K.M."/>
        </authorList>
    </citation>
    <scope>NUCLEOTIDE SEQUENCE [LARGE SCALE GENOMIC DNA]</scope>
    <source>
        <strain evidence="3">KCTC 23892</strain>
    </source>
</reference>
<evidence type="ECO:0000313" key="2">
    <source>
        <dbReference type="EMBL" id="AOE49522.1"/>
    </source>
</evidence>